<evidence type="ECO:0000313" key="1">
    <source>
        <dbReference type="Ensembl" id="ENSMGAP00000024556.1"/>
    </source>
</evidence>
<reference evidence="1 2" key="1">
    <citation type="journal article" date="2010" name="PLoS Biol.">
        <title>Multi-platform next-generation sequencing of the domestic turkey (Meleagris gallopavo): genome assembly and analysis.</title>
        <authorList>
            <person name="Dalloul R.A."/>
            <person name="Long J.A."/>
            <person name="Zimin A.V."/>
            <person name="Aslam L."/>
            <person name="Beal K."/>
            <person name="Blomberg L.A."/>
            <person name="Bouffard P."/>
            <person name="Burt D.W."/>
            <person name="Crasta O."/>
            <person name="Crooijmans R.P."/>
            <person name="Cooper K."/>
            <person name="Coulombe R.A."/>
            <person name="De S."/>
            <person name="Delany M.E."/>
            <person name="Dodgson J.B."/>
            <person name="Dong J.J."/>
            <person name="Evans C."/>
            <person name="Frederickson K.M."/>
            <person name="Flicek P."/>
            <person name="Florea L."/>
            <person name="Folkerts O."/>
            <person name="Groenen M.A."/>
            <person name="Harkins T.T."/>
            <person name="Herrero J."/>
            <person name="Hoffmann S."/>
            <person name="Megens H.J."/>
            <person name="Jiang A."/>
            <person name="de Jong P."/>
            <person name="Kaiser P."/>
            <person name="Kim H."/>
            <person name="Kim K.W."/>
            <person name="Kim S."/>
            <person name="Langenberger D."/>
            <person name="Lee M.K."/>
            <person name="Lee T."/>
            <person name="Mane S."/>
            <person name="Marcais G."/>
            <person name="Marz M."/>
            <person name="McElroy A.P."/>
            <person name="Modise T."/>
            <person name="Nefedov M."/>
            <person name="Notredame C."/>
            <person name="Paton I.R."/>
            <person name="Payne W.S."/>
            <person name="Pertea G."/>
            <person name="Prickett D."/>
            <person name="Puiu D."/>
            <person name="Qioa D."/>
            <person name="Raineri E."/>
            <person name="Ruffier M."/>
            <person name="Salzberg S.L."/>
            <person name="Schatz M.C."/>
            <person name="Scheuring C."/>
            <person name="Schmidt C.J."/>
            <person name="Schroeder S."/>
            <person name="Searle S.M."/>
            <person name="Smith E.J."/>
            <person name="Smith J."/>
            <person name="Sonstegard T.S."/>
            <person name="Stadler P.F."/>
            <person name="Tafer H."/>
            <person name="Tu Z.J."/>
            <person name="Van Tassell C.P."/>
            <person name="Vilella A.J."/>
            <person name="Williams K.P."/>
            <person name="Yorke J.A."/>
            <person name="Zhang L."/>
            <person name="Zhang H.B."/>
            <person name="Zhang X."/>
            <person name="Zhang Y."/>
            <person name="Reed K.M."/>
        </authorList>
    </citation>
    <scope>NUCLEOTIDE SEQUENCE [LARGE SCALE GENOMIC DNA]</scope>
</reference>
<reference evidence="1" key="3">
    <citation type="submission" date="2025-09" db="UniProtKB">
        <authorList>
            <consortium name="Ensembl"/>
        </authorList>
    </citation>
    <scope>IDENTIFICATION</scope>
</reference>
<organism evidence="1 2">
    <name type="scientific">Meleagris gallopavo</name>
    <name type="common">Wild turkey</name>
    <dbReference type="NCBI Taxonomy" id="9103"/>
    <lineage>
        <taxon>Eukaryota</taxon>
        <taxon>Metazoa</taxon>
        <taxon>Chordata</taxon>
        <taxon>Craniata</taxon>
        <taxon>Vertebrata</taxon>
        <taxon>Euteleostomi</taxon>
        <taxon>Archelosauria</taxon>
        <taxon>Archosauria</taxon>
        <taxon>Dinosauria</taxon>
        <taxon>Saurischia</taxon>
        <taxon>Theropoda</taxon>
        <taxon>Coelurosauria</taxon>
        <taxon>Aves</taxon>
        <taxon>Neognathae</taxon>
        <taxon>Galloanserae</taxon>
        <taxon>Galliformes</taxon>
        <taxon>Phasianidae</taxon>
        <taxon>Meleagridinae</taxon>
        <taxon>Meleagris</taxon>
    </lineage>
</organism>
<dbReference type="AlphaFoldDB" id="A0A803XYG0"/>
<accession>A0A803XYG0</accession>
<reference evidence="1" key="2">
    <citation type="submission" date="2025-08" db="UniProtKB">
        <authorList>
            <consortium name="Ensembl"/>
        </authorList>
    </citation>
    <scope>IDENTIFICATION</scope>
</reference>
<name>A0A803XYG0_MELGA</name>
<dbReference type="InParanoid" id="A0A803XYG0"/>
<dbReference type="Proteomes" id="UP000001645">
    <property type="component" value="Chromosome 10"/>
</dbReference>
<keyword evidence="2" id="KW-1185">Reference proteome</keyword>
<evidence type="ECO:0000313" key="2">
    <source>
        <dbReference type="Proteomes" id="UP000001645"/>
    </source>
</evidence>
<protein>
    <submittedName>
        <fullName evidence="1">Uncharacterized protein</fullName>
    </submittedName>
</protein>
<dbReference type="Ensembl" id="ENSMGAT00000033305.1">
    <property type="protein sequence ID" value="ENSMGAP00000024556.1"/>
    <property type="gene ID" value="ENSMGAG00000020817.1"/>
</dbReference>
<sequence length="140" mass="15336">QRCCLPHLSTDSSEWSSQSAWLSQTHSSGMHTLLLHWNSLGLQVRGEHFLSSLPSPQCMGHVYSCDMEHTLSPAPPRSELTQAGIPAQALPPPLWATVSPAGERAAGRMGDKCSTTLSFCIRRHREGWRSSGGRWGLTES</sequence>
<proteinExistence type="predicted"/>